<accession>A0A0E3PH20</accession>
<sequence>MVYRGKSALPSTEEVPASDSITGYYAGSLPYNNSLPEFGVFLYWFALILIHFKSVATAQPQFTGGLFYNF</sequence>
<dbReference type="Proteomes" id="UP000033092">
    <property type="component" value="Chromosome"/>
</dbReference>
<reference evidence="1 2" key="1">
    <citation type="submission" date="2014-07" db="EMBL/GenBank/DDBJ databases">
        <title>Methanogenic archaea and the global carbon cycle.</title>
        <authorList>
            <person name="Henriksen J.R."/>
            <person name="Luke J."/>
            <person name="Reinhart S."/>
            <person name="Benedict M.N."/>
            <person name="Youngblut N.D."/>
            <person name="Metcalf M.E."/>
            <person name="Whitaker R.J."/>
            <person name="Metcalf W.W."/>
        </authorList>
    </citation>
    <scope>NUCLEOTIDE SEQUENCE [LARGE SCALE GENOMIC DNA]</scope>
    <source>
        <strain evidence="1 2">HI350</strain>
    </source>
</reference>
<dbReference type="HOGENOM" id="CLU_2748245_0_0_2"/>
<organism evidence="1 2">
    <name type="scientific">Methanosarcina siciliae HI350</name>
    <dbReference type="NCBI Taxonomy" id="1434119"/>
    <lineage>
        <taxon>Archaea</taxon>
        <taxon>Methanobacteriati</taxon>
        <taxon>Methanobacteriota</taxon>
        <taxon>Stenosarchaea group</taxon>
        <taxon>Methanomicrobia</taxon>
        <taxon>Methanosarcinales</taxon>
        <taxon>Methanosarcinaceae</taxon>
        <taxon>Methanosarcina</taxon>
    </lineage>
</organism>
<name>A0A0E3PH20_9EURY</name>
<gene>
    <name evidence="1" type="ORF">MSSIH_2669</name>
</gene>
<evidence type="ECO:0000313" key="2">
    <source>
        <dbReference type="Proteomes" id="UP000033092"/>
    </source>
</evidence>
<dbReference type="AlphaFoldDB" id="A0A0E3PH20"/>
<proteinExistence type="predicted"/>
<evidence type="ECO:0000313" key="1">
    <source>
        <dbReference type="EMBL" id="AKB33359.1"/>
    </source>
</evidence>
<dbReference type="EMBL" id="CP009507">
    <property type="protein sequence ID" value="AKB33359.1"/>
    <property type="molecule type" value="Genomic_DNA"/>
</dbReference>
<protein>
    <submittedName>
        <fullName evidence="1">Uncharacterized protein</fullName>
    </submittedName>
</protein>
<dbReference type="KEGG" id="msz:MSSIH_2669"/>